<organism evidence="3 4">
    <name type="scientific">Cognatiluteimonas sedimenti</name>
    <dbReference type="NCBI Taxonomy" id="2927791"/>
    <lineage>
        <taxon>Bacteria</taxon>
        <taxon>Pseudomonadati</taxon>
        <taxon>Pseudomonadota</taxon>
        <taxon>Gammaproteobacteria</taxon>
        <taxon>Lysobacterales</taxon>
        <taxon>Lysobacteraceae</taxon>
        <taxon>Cognatiluteimonas</taxon>
    </lineage>
</organism>
<feature type="transmembrane region" description="Helical" evidence="2">
    <location>
        <begin position="367"/>
        <end position="383"/>
    </location>
</feature>
<feature type="transmembrane region" description="Helical" evidence="2">
    <location>
        <begin position="124"/>
        <end position="143"/>
    </location>
</feature>
<dbReference type="Proteomes" id="UP001165423">
    <property type="component" value="Unassembled WGS sequence"/>
</dbReference>
<gene>
    <name evidence="3" type="ORF">MQC88_12155</name>
</gene>
<reference evidence="3 4" key="1">
    <citation type="submission" date="2022-03" db="EMBL/GenBank/DDBJ databases">
        <title>Luteimonas soily sp. nov., a novel bacterium isolated from the soil.</title>
        <authorList>
            <person name="Zhang X."/>
        </authorList>
    </citation>
    <scope>NUCLEOTIDE SEQUENCE [LARGE SCALE GENOMIC DNA]</scope>
    <source>
        <strain evidence="3 4">50</strain>
    </source>
</reference>
<feature type="transmembrane region" description="Helical" evidence="2">
    <location>
        <begin position="403"/>
        <end position="428"/>
    </location>
</feature>
<keyword evidence="2" id="KW-0812">Transmembrane</keyword>
<evidence type="ECO:0000313" key="3">
    <source>
        <dbReference type="EMBL" id="MCJ0826695.1"/>
    </source>
</evidence>
<feature type="transmembrane region" description="Helical" evidence="2">
    <location>
        <begin position="149"/>
        <end position="173"/>
    </location>
</feature>
<evidence type="ECO:0000313" key="4">
    <source>
        <dbReference type="Proteomes" id="UP001165423"/>
    </source>
</evidence>
<comment type="caution">
    <text evidence="3">The sequence shown here is derived from an EMBL/GenBank/DDBJ whole genome shotgun (WGS) entry which is preliminary data.</text>
</comment>
<evidence type="ECO:0000256" key="2">
    <source>
        <dbReference type="SAM" id="Phobius"/>
    </source>
</evidence>
<proteinExistence type="predicted"/>
<keyword evidence="2" id="KW-0472">Membrane</keyword>
<feature type="transmembrane region" description="Helical" evidence="2">
    <location>
        <begin position="229"/>
        <end position="247"/>
    </location>
</feature>
<dbReference type="EMBL" id="JALGCL010000005">
    <property type="protein sequence ID" value="MCJ0826695.1"/>
    <property type="molecule type" value="Genomic_DNA"/>
</dbReference>
<feature type="region of interest" description="Disordered" evidence="1">
    <location>
        <begin position="502"/>
        <end position="535"/>
    </location>
</feature>
<feature type="transmembrane region" description="Helical" evidence="2">
    <location>
        <begin position="331"/>
        <end position="355"/>
    </location>
</feature>
<evidence type="ECO:0000256" key="1">
    <source>
        <dbReference type="SAM" id="MobiDB-lite"/>
    </source>
</evidence>
<feature type="transmembrane region" description="Helical" evidence="2">
    <location>
        <begin position="89"/>
        <end position="112"/>
    </location>
</feature>
<dbReference type="RefSeq" id="WP_243322454.1">
    <property type="nucleotide sequence ID" value="NZ_JALGCL010000005.1"/>
</dbReference>
<protein>
    <submittedName>
        <fullName evidence="3">Uncharacterized protein</fullName>
    </submittedName>
</protein>
<sequence length="535" mass="57959">MRDSFAVRRILLLAVLALMGLNAFLFAARSANPLVVADGWNAVDTVVRPAATGEFHASDLFLKRAANDHSQPLRKLVLLFHYRYFDLDFSIESVIGLLFACLNLALLWHFAFPNLGPLEGVPESVPGLVPQLGFAALAAVYLSPNATVVLSWPLLTLNYTSHAFMLVFLWAAWRALSSGGRLPLSIAFAAALAMDVVTDDTGLVTTIAATLAAAVHAWRQRTWQRTVQVVAIVLAAYAVYALGYRLLIPAPEHVVTGGAARGLGLLLAQVPQAWKWAVIPLSSSVAHRSHSQAWFGAGADEVQILLAVAVALAHAWFWWRAFAAPRSSLASFTGVAMMLVFYGLLAGIILTRVGARGGSDYLWQPRYVMIYQWNLLALLLMGIDQVQASRGQAVRNATVQAGTTILGVAAAGLLVLQIPFAVSAWGSLRFMSAYQQRMAFQIGAMAAQPALVPEKCMPQIVICRYTPARRARLLQFMRVHRLNLFSPSFQARNRLYPDMGTLSGLAPPGTHPPRPALRPGALPGQPIKAAVPAVH</sequence>
<keyword evidence="2" id="KW-1133">Transmembrane helix</keyword>
<name>A0ABT0A6S8_9GAMM</name>
<accession>A0ABT0A6S8</accession>
<keyword evidence="4" id="KW-1185">Reference proteome</keyword>
<feature type="transmembrane region" description="Helical" evidence="2">
    <location>
        <begin position="302"/>
        <end position="319"/>
    </location>
</feature>